<keyword evidence="2" id="KW-1133">Transmembrane helix</keyword>
<evidence type="ECO:0000259" key="3">
    <source>
        <dbReference type="PROSITE" id="PS51831"/>
    </source>
</evidence>
<keyword evidence="2" id="KW-0812">Transmembrane</keyword>
<organism evidence="4">
    <name type="scientific">marine sediment metagenome</name>
    <dbReference type="NCBI Taxonomy" id="412755"/>
    <lineage>
        <taxon>unclassified sequences</taxon>
        <taxon>metagenomes</taxon>
        <taxon>ecological metagenomes</taxon>
    </lineage>
</organism>
<dbReference type="SMART" id="SM00471">
    <property type="entry name" value="HDc"/>
    <property type="match status" value="1"/>
</dbReference>
<dbReference type="Gene3D" id="1.10.3210.10">
    <property type="entry name" value="Hypothetical protein af1432"/>
    <property type="match status" value="1"/>
</dbReference>
<evidence type="ECO:0000256" key="1">
    <source>
        <dbReference type="ARBA" id="ARBA00022801"/>
    </source>
</evidence>
<dbReference type="CDD" id="cd00077">
    <property type="entry name" value="HDc"/>
    <property type="match status" value="1"/>
</dbReference>
<dbReference type="PROSITE" id="PS51831">
    <property type="entry name" value="HD"/>
    <property type="match status" value="1"/>
</dbReference>
<evidence type="ECO:0000256" key="2">
    <source>
        <dbReference type="SAM" id="Phobius"/>
    </source>
</evidence>
<evidence type="ECO:0000313" key="4">
    <source>
        <dbReference type="EMBL" id="KKL51099.1"/>
    </source>
</evidence>
<dbReference type="GO" id="GO:0016793">
    <property type="term" value="F:triphosphoric monoester hydrolase activity"/>
    <property type="evidence" value="ECO:0007669"/>
    <property type="project" value="InterPro"/>
</dbReference>
<dbReference type="Pfam" id="PF01966">
    <property type="entry name" value="HD"/>
    <property type="match status" value="1"/>
</dbReference>
<dbReference type="InterPro" id="IPR051094">
    <property type="entry name" value="Diverse_Catalytic_Enzymes"/>
</dbReference>
<dbReference type="InterPro" id="IPR006261">
    <property type="entry name" value="dGTPase"/>
</dbReference>
<name>A0A0F9CPI1_9ZZZZ</name>
<comment type="caution">
    <text evidence="4">The sequence shown here is derived from an EMBL/GenBank/DDBJ whole genome shotgun (WGS) entry which is preliminary data.</text>
</comment>
<dbReference type="NCBIfam" id="TIGR01353">
    <property type="entry name" value="dGTP_triPase"/>
    <property type="match status" value="1"/>
</dbReference>
<dbReference type="AlphaFoldDB" id="A0A0F9CPI1"/>
<gene>
    <name evidence="4" type="ORF">LCGC14_2298890</name>
</gene>
<feature type="domain" description="HD" evidence="3">
    <location>
        <begin position="70"/>
        <end position="206"/>
    </location>
</feature>
<keyword evidence="2" id="KW-0472">Membrane</keyword>
<dbReference type="PANTHER" id="PTHR35795">
    <property type="entry name" value="SLR1885 PROTEIN"/>
    <property type="match status" value="1"/>
</dbReference>
<feature type="transmembrane region" description="Helical" evidence="2">
    <location>
        <begin position="260"/>
        <end position="284"/>
    </location>
</feature>
<keyword evidence="1" id="KW-0378">Hydrolase</keyword>
<protein>
    <recommendedName>
        <fullName evidence="3">HD domain-containing protein</fullName>
    </recommendedName>
</protein>
<accession>A0A0F9CPI1</accession>
<dbReference type="SUPFAM" id="SSF109604">
    <property type="entry name" value="HD-domain/PDEase-like"/>
    <property type="match status" value="1"/>
</dbReference>
<dbReference type="PANTHER" id="PTHR35795:SF1">
    <property type="entry name" value="BIS(5'-NUCLEOSYL)-TETRAPHOSPHATASE, SYMMETRICAL"/>
    <property type="match status" value="1"/>
</dbReference>
<reference evidence="4" key="1">
    <citation type="journal article" date="2015" name="Nature">
        <title>Complex archaea that bridge the gap between prokaryotes and eukaryotes.</title>
        <authorList>
            <person name="Spang A."/>
            <person name="Saw J.H."/>
            <person name="Jorgensen S.L."/>
            <person name="Zaremba-Niedzwiedzka K."/>
            <person name="Martijn J."/>
            <person name="Lind A.E."/>
            <person name="van Eijk R."/>
            <person name="Schleper C."/>
            <person name="Guy L."/>
            <person name="Ettema T.J."/>
        </authorList>
    </citation>
    <scope>NUCLEOTIDE SEQUENCE</scope>
</reference>
<sequence>MKKDEKHLHKPYAMTDEKSQGRLLDIPTTEDHRSQFQHDRDRIIHSKAFRRLESKTQVVVSNESDHNRKRLTHSLEVMQISDSMAYALGVNMSLTQAIALGHDIGHTPYGHGGQKALEKILEDHGLPGFKHNYQGLLVVNKFEDRYMDEGGLNLMFETRDGILKHTSIDSKKYNIRDYDDQLDGNRLWPITIEGQIVRIVDEIAQRTHDTDDALRTGRIEIDELLDQKIIIKVLDDNNDITVKTIKTDIRQNKGRTISKINFIFLFIFSPYILHPLNLICNNFFHPK</sequence>
<dbReference type="EMBL" id="LAZR01032361">
    <property type="protein sequence ID" value="KKL51099.1"/>
    <property type="molecule type" value="Genomic_DNA"/>
</dbReference>
<proteinExistence type="predicted"/>
<dbReference type="InterPro" id="IPR006674">
    <property type="entry name" value="HD_domain"/>
</dbReference>
<dbReference type="InterPro" id="IPR003607">
    <property type="entry name" value="HD/PDEase_dom"/>
</dbReference>